<dbReference type="Pfam" id="PF21981">
    <property type="entry name" value="RecX_HTH3"/>
    <property type="match status" value="1"/>
</dbReference>
<comment type="subcellular location">
    <subcellularLocation>
        <location evidence="1 5">Cytoplasm</location>
    </subcellularLocation>
</comment>
<evidence type="ECO:0000259" key="7">
    <source>
        <dbReference type="Pfam" id="PF21981"/>
    </source>
</evidence>
<protein>
    <recommendedName>
        <fullName evidence="3 5">Regulatory protein RecX</fullName>
    </recommendedName>
</protein>
<dbReference type="GO" id="GO:0006282">
    <property type="term" value="P:regulation of DNA repair"/>
    <property type="evidence" value="ECO:0007669"/>
    <property type="project" value="UniProtKB-UniRule"/>
</dbReference>
<evidence type="ECO:0000256" key="3">
    <source>
        <dbReference type="ARBA" id="ARBA00018111"/>
    </source>
</evidence>
<evidence type="ECO:0000256" key="2">
    <source>
        <dbReference type="ARBA" id="ARBA00009695"/>
    </source>
</evidence>
<proteinExistence type="inferred from homology"/>
<evidence type="ECO:0000256" key="5">
    <source>
        <dbReference type="HAMAP-Rule" id="MF_01114"/>
    </source>
</evidence>
<dbReference type="InterPro" id="IPR053924">
    <property type="entry name" value="RecX_HTH_2nd"/>
</dbReference>
<evidence type="ECO:0000256" key="4">
    <source>
        <dbReference type="ARBA" id="ARBA00022490"/>
    </source>
</evidence>
<dbReference type="InterPro" id="IPR036388">
    <property type="entry name" value="WH-like_DNA-bd_sf"/>
</dbReference>
<dbReference type="InterPro" id="IPR053926">
    <property type="entry name" value="RecX_HTH_1st"/>
</dbReference>
<dbReference type="InterPro" id="IPR053925">
    <property type="entry name" value="RecX_HTH_3rd"/>
</dbReference>
<comment type="function">
    <text evidence="5">Modulates RecA activity.</text>
</comment>
<dbReference type="EMBL" id="JAEQMG010000163">
    <property type="protein sequence ID" value="MBK6089978.1"/>
    <property type="molecule type" value="Genomic_DNA"/>
</dbReference>
<evidence type="ECO:0000259" key="6">
    <source>
        <dbReference type="Pfam" id="PF02631"/>
    </source>
</evidence>
<reference evidence="9" key="1">
    <citation type="submission" date="2021-01" db="EMBL/GenBank/DDBJ databases">
        <title>Genome public.</title>
        <authorList>
            <person name="Liu C."/>
            <person name="Sun Q."/>
        </authorList>
    </citation>
    <scope>NUCLEOTIDE SEQUENCE</scope>
    <source>
        <strain evidence="9">M6</strain>
    </source>
</reference>
<name>A0A934WU20_9FIRM</name>
<dbReference type="HAMAP" id="MF_01114">
    <property type="entry name" value="RecX"/>
    <property type="match status" value="1"/>
</dbReference>
<dbReference type="PANTHER" id="PTHR33602:SF1">
    <property type="entry name" value="REGULATORY PROTEIN RECX FAMILY PROTEIN"/>
    <property type="match status" value="1"/>
</dbReference>
<dbReference type="Pfam" id="PF21982">
    <property type="entry name" value="RecX_HTH1"/>
    <property type="match status" value="1"/>
</dbReference>
<feature type="domain" description="RecX first three-helical" evidence="8">
    <location>
        <begin position="59"/>
        <end position="96"/>
    </location>
</feature>
<dbReference type="Pfam" id="PF02631">
    <property type="entry name" value="RecX_HTH2"/>
    <property type="match status" value="1"/>
</dbReference>
<comment type="caution">
    <text evidence="9">The sequence shown here is derived from an EMBL/GenBank/DDBJ whole genome shotgun (WGS) entry which is preliminary data.</text>
</comment>
<dbReference type="Gene3D" id="1.10.10.10">
    <property type="entry name" value="Winged helix-like DNA-binding domain superfamily/Winged helix DNA-binding domain"/>
    <property type="match status" value="3"/>
</dbReference>
<gene>
    <name evidence="5" type="primary">recX</name>
    <name evidence="9" type="ORF">JKK62_15235</name>
</gene>
<evidence type="ECO:0000259" key="8">
    <source>
        <dbReference type="Pfam" id="PF21982"/>
    </source>
</evidence>
<organism evidence="9 10">
    <name type="scientific">Ruminococcus difficilis</name>
    <dbReference type="NCBI Taxonomy" id="2763069"/>
    <lineage>
        <taxon>Bacteria</taxon>
        <taxon>Bacillati</taxon>
        <taxon>Bacillota</taxon>
        <taxon>Clostridia</taxon>
        <taxon>Eubacteriales</taxon>
        <taxon>Oscillospiraceae</taxon>
        <taxon>Ruminococcus</taxon>
    </lineage>
</organism>
<dbReference type="InterPro" id="IPR003783">
    <property type="entry name" value="Regulatory_RecX"/>
</dbReference>
<dbReference type="RefSeq" id="WP_201428668.1">
    <property type="nucleotide sequence ID" value="NZ_JAEQMG010000163.1"/>
</dbReference>
<feature type="domain" description="RecX second three-helical" evidence="6">
    <location>
        <begin position="104"/>
        <end position="145"/>
    </location>
</feature>
<accession>A0A934WU20</accession>
<comment type="similarity">
    <text evidence="2 5">Belongs to the RecX family.</text>
</comment>
<evidence type="ECO:0000256" key="1">
    <source>
        <dbReference type="ARBA" id="ARBA00004496"/>
    </source>
</evidence>
<feature type="domain" description="RecX third three-helical" evidence="7">
    <location>
        <begin position="151"/>
        <end position="195"/>
    </location>
</feature>
<keyword evidence="4 5" id="KW-0963">Cytoplasm</keyword>
<dbReference type="PANTHER" id="PTHR33602">
    <property type="entry name" value="REGULATORY PROTEIN RECX FAMILY PROTEIN"/>
    <property type="match status" value="1"/>
</dbReference>
<sequence length="204" mass="23969">MQITAIEPRRKGLSALYIDGEFAMKLDTEVILAHRFDVGREIDDEQLHACVLDSDRKRCKDKALWLISYRDHSRRELFDKLKKDYGEESCKAALCRMEELGLIDDGRYARRYAADLFNIKHLSERGVRQKLYEKGIDRDLIDEVLDEFTVDEDEQIRAIIEKKYARSLTDDKGRRRCANALARMGFSYSSIRSVMREYTEIEDE</sequence>
<keyword evidence="10" id="KW-1185">Reference proteome</keyword>
<dbReference type="Proteomes" id="UP000633365">
    <property type="component" value="Unassembled WGS sequence"/>
</dbReference>
<evidence type="ECO:0000313" key="9">
    <source>
        <dbReference type="EMBL" id="MBK6089978.1"/>
    </source>
</evidence>
<dbReference type="GO" id="GO:0005737">
    <property type="term" value="C:cytoplasm"/>
    <property type="evidence" value="ECO:0007669"/>
    <property type="project" value="UniProtKB-SubCell"/>
</dbReference>
<dbReference type="AlphaFoldDB" id="A0A934WU20"/>
<evidence type="ECO:0000313" key="10">
    <source>
        <dbReference type="Proteomes" id="UP000633365"/>
    </source>
</evidence>